<evidence type="ECO:0000256" key="5">
    <source>
        <dbReference type="ARBA" id="ARBA00023098"/>
    </source>
</evidence>
<organism evidence="9 10">
    <name type="scientific">Algimonas arctica</name>
    <dbReference type="NCBI Taxonomy" id="1479486"/>
    <lineage>
        <taxon>Bacteria</taxon>
        <taxon>Pseudomonadati</taxon>
        <taxon>Pseudomonadota</taxon>
        <taxon>Alphaproteobacteria</taxon>
        <taxon>Maricaulales</taxon>
        <taxon>Robiginitomaculaceae</taxon>
        <taxon>Algimonas</taxon>
    </lineage>
</organism>
<comment type="caution">
    <text evidence="9">The sequence shown here is derived from an EMBL/GenBank/DDBJ whole genome shotgun (WGS) entry which is preliminary data.</text>
</comment>
<dbReference type="PANTHER" id="PTHR21624">
    <property type="entry name" value="STEROL DESATURASE-RELATED PROTEIN"/>
    <property type="match status" value="1"/>
</dbReference>
<keyword evidence="4" id="KW-0560">Oxidoreductase</keyword>
<dbReference type="PANTHER" id="PTHR21624:SF1">
    <property type="entry name" value="ALKYLGLYCEROL MONOOXYGENASE"/>
    <property type="match status" value="1"/>
</dbReference>
<dbReference type="GO" id="GO:0008610">
    <property type="term" value="P:lipid biosynthetic process"/>
    <property type="evidence" value="ECO:0007669"/>
    <property type="project" value="InterPro"/>
</dbReference>
<dbReference type="GO" id="GO:0016020">
    <property type="term" value="C:membrane"/>
    <property type="evidence" value="ECO:0007669"/>
    <property type="project" value="GOC"/>
</dbReference>
<dbReference type="RefSeq" id="WP_189498873.1">
    <property type="nucleotide sequence ID" value="NZ_BMZH01000011.1"/>
</dbReference>
<dbReference type="Proteomes" id="UP000634004">
    <property type="component" value="Unassembled WGS sequence"/>
</dbReference>
<keyword evidence="3 7" id="KW-1133">Transmembrane helix</keyword>
<name>A0A8J3CSM0_9PROT</name>
<keyword evidence="6 7" id="KW-0472">Membrane</keyword>
<dbReference type="GO" id="GO:0005506">
    <property type="term" value="F:iron ion binding"/>
    <property type="evidence" value="ECO:0007669"/>
    <property type="project" value="InterPro"/>
</dbReference>
<feature type="transmembrane region" description="Helical" evidence="7">
    <location>
        <begin position="140"/>
        <end position="170"/>
    </location>
</feature>
<dbReference type="GO" id="GO:0006643">
    <property type="term" value="P:membrane lipid metabolic process"/>
    <property type="evidence" value="ECO:0007669"/>
    <property type="project" value="TreeGrafter"/>
</dbReference>
<dbReference type="GO" id="GO:0012505">
    <property type="term" value="C:endomembrane system"/>
    <property type="evidence" value="ECO:0007669"/>
    <property type="project" value="UniProtKB-SubCell"/>
</dbReference>
<evidence type="ECO:0000256" key="3">
    <source>
        <dbReference type="ARBA" id="ARBA00022989"/>
    </source>
</evidence>
<gene>
    <name evidence="9" type="ORF">GCM10009069_24600</name>
</gene>
<dbReference type="Pfam" id="PF04116">
    <property type="entry name" value="FA_hydroxylase"/>
    <property type="match status" value="1"/>
</dbReference>
<evidence type="ECO:0000313" key="9">
    <source>
        <dbReference type="EMBL" id="GHB00796.1"/>
    </source>
</evidence>
<comment type="subcellular location">
    <subcellularLocation>
        <location evidence="1">Endomembrane system</location>
        <topology evidence="1">Multi-pass membrane protein</topology>
    </subcellularLocation>
</comment>
<feature type="transmembrane region" description="Helical" evidence="7">
    <location>
        <begin position="51"/>
        <end position="73"/>
    </location>
</feature>
<dbReference type="InterPro" id="IPR051689">
    <property type="entry name" value="Sterol_desaturase/TMEM195"/>
</dbReference>
<feature type="transmembrane region" description="Helical" evidence="7">
    <location>
        <begin position="12"/>
        <end position="30"/>
    </location>
</feature>
<accession>A0A8J3CSM0</accession>
<keyword evidence="5" id="KW-0443">Lipid metabolism</keyword>
<keyword evidence="10" id="KW-1185">Reference proteome</keyword>
<evidence type="ECO:0000256" key="4">
    <source>
        <dbReference type="ARBA" id="ARBA00023002"/>
    </source>
</evidence>
<evidence type="ECO:0000256" key="1">
    <source>
        <dbReference type="ARBA" id="ARBA00004127"/>
    </source>
</evidence>
<dbReference type="GO" id="GO:0050479">
    <property type="term" value="F:glyceryl-ether monooxygenase activity"/>
    <property type="evidence" value="ECO:0007669"/>
    <property type="project" value="TreeGrafter"/>
</dbReference>
<evidence type="ECO:0000256" key="7">
    <source>
        <dbReference type="SAM" id="Phobius"/>
    </source>
</evidence>
<evidence type="ECO:0000256" key="6">
    <source>
        <dbReference type="ARBA" id="ARBA00023136"/>
    </source>
</evidence>
<feature type="transmembrane region" description="Helical" evidence="7">
    <location>
        <begin position="79"/>
        <end position="99"/>
    </location>
</feature>
<dbReference type="AlphaFoldDB" id="A0A8J3CSM0"/>
<protein>
    <submittedName>
        <fullName evidence="9">Fatty acid hydroxylase</fullName>
    </submittedName>
</protein>
<keyword evidence="2 7" id="KW-0812">Transmembrane</keyword>
<evidence type="ECO:0000256" key="2">
    <source>
        <dbReference type="ARBA" id="ARBA00022692"/>
    </source>
</evidence>
<evidence type="ECO:0000259" key="8">
    <source>
        <dbReference type="Pfam" id="PF04116"/>
    </source>
</evidence>
<dbReference type="InterPro" id="IPR006694">
    <property type="entry name" value="Fatty_acid_hydroxylase"/>
</dbReference>
<dbReference type="EMBL" id="BMZH01000011">
    <property type="protein sequence ID" value="GHB00796.1"/>
    <property type="molecule type" value="Genomic_DNA"/>
</dbReference>
<feature type="domain" description="Fatty acid hydroxylase" evidence="8">
    <location>
        <begin position="87"/>
        <end position="221"/>
    </location>
</feature>
<proteinExistence type="predicted"/>
<sequence>METELSFPDVLAWAVPFFVITVTLEWWLVARGRAQGRYVWRDAITSMTMGLGNMITDLLFGFISLGVLLILWPYRLLDLGVSVPVILLAIVAQDFVYYWKHRASHRIRWFWSAHVVHHSSEHYNLSTALRQPWNSNFTGYVLMSAPLILLGFHPLLIVFVGAINLLYQYWIHTEAIRKMPRWFEFIFNTPSHHRVHHSTHPTHLDMNYAGIFIVWDRMFGTFIEERDEEAMVYGLVKNVDTYNPVKIALAEWFAIFRDALQPGLTLRQRIGYVFAPPGYSHDGSRQGSEAILAAWEDAQEPAHPAE</sequence>
<reference evidence="9" key="1">
    <citation type="journal article" date="2014" name="Int. J. Syst. Evol. Microbiol.">
        <title>Complete genome sequence of Corynebacterium casei LMG S-19264T (=DSM 44701T), isolated from a smear-ripened cheese.</title>
        <authorList>
            <consortium name="US DOE Joint Genome Institute (JGI-PGF)"/>
            <person name="Walter F."/>
            <person name="Albersmeier A."/>
            <person name="Kalinowski J."/>
            <person name="Ruckert C."/>
        </authorList>
    </citation>
    <scope>NUCLEOTIDE SEQUENCE</scope>
    <source>
        <strain evidence="9">KCTC 32513</strain>
    </source>
</reference>
<reference evidence="9" key="2">
    <citation type="submission" date="2020-09" db="EMBL/GenBank/DDBJ databases">
        <authorList>
            <person name="Sun Q."/>
            <person name="Kim S."/>
        </authorList>
    </citation>
    <scope>NUCLEOTIDE SEQUENCE</scope>
    <source>
        <strain evidence="9">KCTC 32513</strain>
    </source>
</reference>
<evidence type="ECO:0000313" key="10">
    <source>
        <dbReference type="Proteomes" id="UP000634004"/>
    </source>
</evidence>